<keyword evidence="3" id="KW-1185">Reference proteome</keyword>
<evidence type="ECO:0000313" key="3">
    <source>
        <dbReference type="Proteomes" id="UP000199645"/>
    </source>
</evidence>
<keyword evidence="1" id="KW-0812">Transmembrane</keyword>
<name>A0A1I2AA73_9ACTN</name>
<sequence>MSGVVITSGWVVGLLIGLTVAAAVATAAFWDRGRFRVVHRAIGLLLVQLLLLVSLAAVINQQANFYVTFGELFGQGSDTYAQTLPAGSPRLSADGGGAEDLDRWLAEHPAVPGRGTVIPATLAGAATGYALPSHIYLPAGYRGDGRDLPVVMFLAGYPGTVYSWLDSVGVGAALDEAIGAGRLPPVIAVMAEQDPVRGRDSECVDSVHGSRADTYLSADLPEVVHRHFRAARSRESWALVGYSTGGFCAVNLALRHPDRFGAAGSLAGYFRPLIDRSTGDLYEGDLELRRANDPRILIGRPRPAPVSLFLTAGLDDRTALRDLRAFAPLVHAPDTARIVADRPGGHNFTTWNAVLPDLFAWLTQRFGTSGATAA</sequence>
<dbReference type="AlphaFoldDB" id="A0A1I2AA73"/>
<dbReference type="GO" id="GO:0016747">
    <property type="term" value="F:acyltransferase activity, transferring groups other than amino-acyl groups"/>
    <property type="evidence" value="ECO:0007669"/>
    <property type="project" value="TreeGrafter"/>
</dbReference>
<protein>
    <submittedName>
        <fullName evidence="2">S-formylglutathione hydrolase FrmB</fullName>
    </submittedName>
</protein>
<dbReference type="PANTHER" id="PTHR48098">
    <property type="entry name" value="ENTEROCHELIN ESTERASE-RELATED"/>
    <property type="match status" value="1"/>
</dbReference>
<feature type="transmembrane region" description="Helical" evidence="1">
    <location>
        <begin position="42"/>
        <end position="59"/>
    </location>
</feature>
<dbReference type="STRING" id="35752.SAMN05421541_101557"/>
<reference evidence="2 3" key="1">
    <citation type="submission" date="2016-10" db="EMBL/GenBank/DDBJ databases">
        <authorList>
            <person name="de Groot N.N."/>
        </authorList>
    </citation>
    <scope>NUCLEOTIDE SEQUENCE [LARGE SCALE GENOMIC DNA]</scope>
    <source>
        <strain evidence="2 3">DSM 43019</strain>
    </source>
</reference>
<dbReference type="PANTHER" id="PTHR48098:SF1">
    <property type="entry name" value="DIACYLGLYCEROL ACYLTRANSFERASE_MYCOLYLTRANSFERASE AG85A"/>
    <property type="match status" value="1"/>
</dbReference>
<keyword evidence="1" id="KW-1133">Transmembrane helix</keyword>
<organism evidence="2 3">
    <name type="scientific">Actinoplanes philippinensis</name>
    <dbReference type="NCBI Taxonomy" id="35752"/>
    <lineage>
        <taxon>Bacteria</taxon>
        <taxon>Bacillati</taxon>
        <taxon>Actinomycetota</taxon>
        <taxon>Actinomycetes</taxon>
        <taxon>Micromonosporales</taxon>
        <taxon>Micromonosporaceae</taxon>
        <taxon>Actinoplanes</taxon>
    </lineage>
</organism>
<dbReference type="Pfam" id="PF00756">
    <property type="entry name" value="Esterase"/>
    <property type="match status" value="1"/>
</dbReference>
<dbReference type="Proteomes" id="UP000199645">
    <property type="component" value="Unassembled WGS sequence"/>
</dbReference>
<keyword evidence="2" id="KW-0378">Hydrolase</keyword>
<evidence type="ECO:0000313" key="2">
    <source>
        <dbReference type="EMBL" id="SFE39893.1"/>
    </source>
</evidence>
<dbReference type="InterPro" id="IPR029058">
    <property type="entry name" value="AB_hydrolase_fold"/>
</dbReference>
<feature type="transmembrane region" description="Helical" evidence="1">
    <location>
        <begin position="6"/>
        <end position="30"/>
    </location>
</feature>
<dbReference type="RefSeq" id="WP_177319549.1">
    <property type="nucleotide sequence ID" value="NZ_BOMT01000010.1"/>
</dbReference>
<dbReference type="InterPro" id="IPR050583">
    <property type="entry name" value="Mycobacterial_A85_antigen"/>
</dbReference>
<accession>A0A1I2AA73</accession>
<keyword evidence="1" id="KW-0472">Membrane</keyword>
<evidence type="ECO:0000256" key="1">
    <source>
        <dbReference type="SAM" id="Phobius"/>
    </source>
</evidence>
<dbReference type="Gene3D" id="3.40.50.1820">
    <property type="entry name" value="alpha/beta hydrolase"/>
    <property type="match status" value="1"/>
</dbReference>
<proteinExistence type="predicted"/>
<dbReference type="InterPro" id="IPR000801">
    <property type="entry name" value="Esterase-like"/>
</dbReference>
<gene>
    <name evidence="2" type="ORF">SAMN05421541_101557</name>
</gene>
<dbReference type="EMBL" id="FONV01000001">
    <property type="protein sequence ID" value="SFE39893.1"/>
    <property type="molecule type" value="Genomic_DNA"/>
</dbReference>
<dbReference type="SUPFAM" id="SSF53474">
    <property type="entry name" value="alpha/beta-Hydrolases"/>
    <property type="match status" value="1"/>
</dbReference>
<dbReference type="GO" id="GO:0016787">
    <property type="term" value="F:hydrolase activity"/>
    <property type="evidence" value="ECO:0007669"/>
    <property type="project" value="UniProtKB-KW"/>
</dbReference>